<accession>A0A6C0K1Y3</accession>
<organism evidence="2">
    <name type="scientific">viral metagenome</name>
    <dbReference type="NCBI Taxonomy" id="1070528"/>
    <lineage>
        <taxon>unclassified sequences</taxon>
        <taxon>metagenomes</taxon>
        <taxon>organismal metagenomes</taxon>
    </lineage>
</organism>
<dbReference type="EMBL" id="MN740786">
    <property type="protein sequence ID" value="QHU11583.1"/>
    <property type="molecule type" value="Genomic_DNA"/>
</dbReference>
<evidence type="ECO:0000256" key="1">
    <source>
        <dbReference type="SAM" id="MobiDB-lite"/>
    </source>
</evidence>
<evidence type="ECO:0000313" key="2">
    <source>
        <dbReference type="EMBL" id="QHU11583.1"/>
    </source>
</evidence>
<proteinExistence type="predicted"/>
<reference evidence="2" key="1">
    <citation type="journal article" date="2020" name="Nature">
        <title>Giant virus diversity and host interactions through global metagenomics.</title>
        <authorList>
            <person name="Schulz F."/>
            <person name="Roux S."/>
            <person name="Paez-Espino D."/>
            <person name="Jungbluth S."/>
            <person name="Walsh D.A."/>
            <person name="Denef V.J."/>
            <person name="McMahon K.D."/>
            <person name="Konstantinidis K.T."/>
            <person name="Eloe-Fadrosh E.A."/>
            <person name="Kyrpides N.C."/>
            <person name="Woyke T."/>
        </authorList>
    </citation>
    <scope>NUCLEOTIDE SEQUENCE</scope>
    <source>
        <strain evidence="2">GVMAG-S-1101169-75</strain>
    </source>
</reference>
<protein>
    <submittedName>
        <fullName evidence="2">Uncharacterized protein</fullName>
    </submittedName>
</protein>
<sequence length="280" mass="32775">MSQTKIPRQILALFYEYLAHPGNMASVSTQWNAAIEKKLEIMKQQAIMMLRNKKIMKQFFQAVHEGDIDRVREMELMPGIIMVRFQVLEWIRALVMDAATSQIKFHSTLRKRIQDVCQRFPFLDPYKYMPRKDYLNLIRDILTDLLSGVYSTDMVNKIPLVVDCLLKIIQKYHTRRQLSLANLSTPQSAKILKDILSYSKTHRQAGMLSATTVRLHHDLMRQMRRRKVRYEADKPMEPVDDVFMDYFAAMNLQMSPIAPTTIPGSSNKNPWDSEDEEEDM</sequence>
<feature type="region of interest" description="Disordered" evidence="1">
    <location>
        <begin position="258"/>
        <end position="280"/>
    </location>
</feature>
<dbReference type="AlphaFoldDB" id="A0A6C0K1Y3"/>
<name>A0A6C0K1Y3_9ZZZZ</name>